<gene>
    <name evidence="1" type="ORF">S01H1_59724</name>
</gene>
<dbReference type="AlphaFoldDB" id="X0VVX9"/>
<accession>X0VVX9</accession>
<evidence type="ECO:0000313" key="1">
    <source>
        <dbReference type="EMBL" id="GAG15287.1"/>
    </source>
</evidence>
<organism evidence="1">
    <name type="scientific">marine sediment metagenome</name>
    <dbReference type="NCBI Taxonomy" id="412755"/>
    <lineage>
        <taxon>unclassified sequences</taxon>
        <taxon>metagenomes</taxon>
        <taxon>ecological metagenomes</taxon>
    </lineage>
</organism>
<protein>
    <submittedName>
        <fullName evidence="1">Uncharacterized protein</fullName>
    </submittedName>
</protein>
<reference evidence="1" key="1">
    <citation type="journal article" date="2014" name="Front. Microbiol.">
        <title>High frequency of phylogenetically diverse reductive dehalogenase-homologous genes in deep subseafloor sedimentary metagenomes.</title>
        <authorList>
            <person name="Kawai M."/>
            <person name="Futagami T."/>
            <person name="Toyoda A."/>
            <person name="Takaki Y."/>
            <person name="Nishi S."/>
            <person name="Hori S."/>
            <person name="Arai W."/>
            <person name="Tsubouchi T."/>
            <person name="Morono Y."/>
            <person name="Uchiyama I."/>
            <person name="Ito T."/>
            <person name="Fujiyama A."/>
            <person name="Inagaki F."/>
            <person name="Takami H."/>
        </authorList>
    </citation>
    <scope>NUCLEOTIDE SEQUENCE</scope>
    <source>
        <strain evidence="1">Expedition CK06-06</strain>
    </source>
</reference>
<proteinExistence type="predicted"/>
<sequence>MIHLKDGTTLTDADVSPHKVDSELITSVERVVEGRTMTIKKSPLIDTFFVGTEASIDFKMMGHGAGTASPPQTIKRILGCYVKDSDPPIQCQFSMDPRTGNTLIELFEVHGKAAEGITARRIGGGKRVIEVFQRQFADSFHGIIKSHLIEEAFATSTGLGCTLIKPKVRAEILVQGGNVLLGFGQPGEKLNLE</sequence>
<dbReference type="EMBL" id="BARS01039078">
    <property type="protein sequence ID" value="GAG15287.1"/>
    <property type="molecule type" value="Genomic_DNA"/>
</dbReference>
<name>X0VVX9_9ZZZZ</name>
<comment type="caution">
    <text evidence="1">The sequence shown here is derived from an EMBL/GenBank/DDBJ whole genome shotgun (WGS) entry which is preliminary data.</text>
</comment>